<evidence type="ECO:0000256" key="5">
    <source>
        <dbReference type="ARBA" id="ARBA00022692"/>
    </source>
</evidence>
<dbReference type="PANTHER" id="PTHR32552">
    <property type="entry name" value="FERRICHROME IRON RECEPTOR-RELATED"/>
    <property type="match status" value="1"/>
</dbReference>
<feature type="domain" description="TonB-dependent receptor-like beta-barrel" evidence="15">
    <location>
        <begin position="328"/>
        <end position="788"/>
    </location>
</feature>
<evidence type="ECO:0000256" key="8">
    <source>
        <dbReference type="ARBA" id="ARBA00023077"/>
    </source>
</evidence>
<feature type="compositionally biased region" description="Low complexity" evidence="13">
    <location>
        <begin position="39"/>
        <end position="51"/>
    </location>
</feature>
<evidence type="ECO:0000313" key="17">
    <source>
        <dbReference type="EMBL" id="NJR78932.1"/>
    </source>
</evidence>
<accession>A0ABX1CSZ8</accession>
<evidence type="ECO:0000256" key="7">
    <source>
        <dbReference type="ARBA" id="ARBA00023065"/>
    </source>
</evidence>
<organism evidence="17 18">
    <name type="scientific">Sphingomonas corticis</name>
    <dbReference type="NCBI Taxonomy" id="2722791"/>
    <lineage>
        <taxon>Bacteria</taxon>
        <taxon>Pseudomonadati</taxon>
        <taxon>Pseudomonadota</taxon>
        <taxon>Alphaproteobacteria</taxon>
        <taxon>Sphingomonadales</taxon>
        <taxon>Sphingomonadaceae</taxon>
        <taxon>Sphingomonas</taxon>
    </lineage>
</organism>
<dbReference type="SUPFAM" id="SSF56935">
    <property type="entry name" value="Porins"/>
    <property type="match status" value="1"/>
</dbReference>
<keyword evidence="4" id="KW-0410">Iron transport</keyword>
<evidence type="ECO:0000259" key="16">
    <source>
        <dbReference type="Pfam" id="PF07715"/>
    </source>
</evidence>
<comment type="subcellular location">
    <subcellularLocation>
        <location evidence="1 11">Cell outer membrane</location>
        <topology evidence="1 11">Multi-pass membrane protein</topology>
    </subcellularLocation>
</comment>
<dbReference type="CDD" id="cd01347">
    <property type="entry name" value="ligand_gated_channel"/>
    <property type="match status" value="1"/>
</dbReference>
<feature type="signal peptide" evidence="14">
    <location>
        <begin position="1"/>
        <end position="21"/>
    </location>
</feature>
<sequence>MTILHASAMAIAVSLAAPALAQDAANATRGDDAVPQTPVSPSSPGAPANAPDATESRGGVDDIVVTAQKREQSLQDVPVVVSVLSQEQLTNAGVRDIKDLQTITPGLNVTSSTSTAQTSIRIRGVGTVGDNPGLESSVGTVIDGVYRARSSVAFGDLGELQRVEVLKGPQSTLFGKNMSAGVINVVTAAPSFTPAAEFVGSYGNYNQYSISGSATFGLVDEVLAARIFALKRERDGFLRVNTGAGPRTQTRDGDEDYYTVRAQLLFRPLDGLEIRAIGDYTNRDENCCINTVSIPGPTAAFVDLLAPDAGLLRNRQPFSRIAYANRPSPTRVEDYGGSVQADYDIGGGLSATSITAWRVNDAANGTDLDFSSADIWYRPVDNRNVFRVFSQEARLAFTSDRLNSILGVFYANERLQSDPVTLFGTGYESYFGYLLSASSGAPNPNFVAALTGLPAGSNYLAGQGARDFHNHRSSSLAIFTDNTITLAEGLELTLGLRYTDEVKRVASRYTNTAPGNACAAALGRAAFYPAAARTAIVGALCAPTADPAFNDVSANQRRPENRWAGSAKLQYRFSPQVMAYGSYANGFKSGGFNLDRARFAPGSFNPDTSFATEKVEAYEVGTKTTLFDRRVLANLAAFYQKYTDFQLNTYTGISFLVASIPEVVSKGVDFDVLWNTGIQGLSLNGGVTYADTRFGDFVPPAGISARLPGATLPYAAKWNVTGGFSSRQPIGAGLDLLSSASVKWTSAYNTGSNLDPLKEQRPFALLNARLGIAPESDAWTVEVWAQNLTSSDYYQVVVDQPLQSGTYGAFLGAPRTYGGTVRVRF</sequence>
<evidence type="ECO:0000256" key="10">
    <source>
        <dbReference type="ARBA" id="ARBA00023237"/>
    </source>
</evidence>
<evidence type="ECO:0000256" key="6">
    <source>
        <dbReference type="ARBA" id="ARBA00023004"/>
    </source>
</evidence>
<dbReference type="Pfam" id="PF07715">
    <property type="entry name" value="Plug"/>
    <property type="match status" value="1"/>
</dbReference>
<keyword evidence="5 11" id="KW-0812">Transmembrane</keyword>
<protein>
    <submittedName>
        <fullName evidence="17">TonB-dependent receptor</fullName>
    </submittedName>
</protein>
<dbReference type="Pfam" id="PF00593">
    <property type="entry name" value="TonB_dep_Rec_b-barrel"/>
    <property type="match status" value="1"/>
</dbReference>
<dbReference type="RefSeq" id="WP_168134463.1">
    <property type="nucleotide sequence ID" value="NZ_JAAVJH010000005.1"/>
</dbReference>
<dbReference type="InterPro" id="IPR036942">
    <property type="entry name" value="Beta-barrel_TonB_sf"/>
</dbReference>
<evidence type="ECO:0000256" key="2">
    <source>
        <dbReference type="ARBA" id="ARBA00022448"/>
    </source>
</evidence>
<keyword evidence="10 11" id="KW-0998">Cell outer membrane</keyword>
<keyword evidence="6" id="KW-0408">Iron</keyword>
<dbReference type="InterPro" id="IPR000531">
    <property type="entry name" value="Beta-barrel_TonB"/>
</dbReference>
<keyword evidence="2 11" id="KW-0813">Transport</keyword>
<evidence type="ECO:0000256" key="14">
    <source>
        <dbReference type="SAM" id="SignalP"/>
    </source>
</evidence>
<keyword evidence="14" id="KW-0732">Signal</keyword>
<comment type="caution">
    <text evidence="17">The sequence shown here is derived from an EMBL/GenBank/DDBJ whole genome shotgun (WGS) entry which is preliminary data.</text>
</comment>
<keyword evidence="18" id="KW-1185">Reference proteome</keyword>
<dbReference type="PANTHER" id="PTHR32552:SF81">
    <property type="entry name" value="TONB-DEPENDENT OUTER MEMBRANE RECEPTOR"/>
    <property type="match status" value="1"/>
</dbReference>
<comment type="similarity">
    <text evidence="11 12">Belongs to the TonB-dependent receptor family.</text>
</comment>
<keyword evidence="8 12" id="KW-0798">TonB box</keyword>
<reference evidence="17 18" key="1">
    <citation type="submission" date="2020-03" db="EMBL/GenBank/DDBJ databases">
        <authorList>
            <person name="Wang L."/>
            <person name="He N."/>
            <person name="Li Y."/>
            <person name="Fang Y."/>
            <person name="Zhang F."/>
        </authorList>
    </citation>
    <scope>NUCLEOTIDE SEQUENCE [LARGE SCALE GENOMIC DNA]</scope>
    <source>
        <strain evidence="17 18">36D10-4-7</strain>
    </source>
</reference>
<keyword evidence="7" id="KW-0406">Ion transport</keyword>
<keyword evidence="3 11" id="KW-1134">Transmembrane beta strand</keyword>
<evidence type="ECO:0000256" key="13">
    <source>
        <dbReference type="SAM" id="MobiDB-lite"/>
    </source>
</evidence>
<keyword evidence="9 11" id="KW-0472">Membrane</keyword>
<evidence type="ECO:0000256" key="12">
    <source>
        <dbReference type="RuleBase" id="RU003357"/>
    </source>
</evidence>
<evidence type="ECO:0000259" key="15">
    <source>
        <dbReference type="Pfam" id="PF00593"/>
    </source>
</evidence>
<gene>
    <name evidence="17" type="ORF">HBH26_10065</name>
</gene>
<dbReference type="InterPro" id="IPR039426">
    <property type="entry name" value="TonB-dep_rcpt-like"/>
</dbReference>
<dbReference type="Gene3D" id="2.40.170.20">
    <property type="entry name" value="TonB-dependent receptor, beta-barrel domain"/>
    <property type="match status" value="1"/>
</dbReference>
<feature type="domain" description="TonB-dependent receptor plug" evidence="16">
    <location>
        <begin position="74"/>
        <end position="182"/>
    </location>
</feature>
<feature type="region of interest" description="Disordered" evidence="13">
    <location>
        <begin position="27"/>
        <end position="58"/>
    </location>
</feature>
<dbReference type="InterPro" id="IPR012910">
    <property type="entry name" value="Plug_dom"/>
</dbReference>
<dbReference type="PROSITE" id="PS52016">
    <property type="entry name" value="TONB_DEPENDENT_REC_3"/>
    <property type="match status" value="1"/>
</dbReference>
<dbReference type="EMBL" id="JAAVJH010000005">
    <property type="protein sequence ID" value="NJR78932.1"/>
    <property type="molecule type" value="Genomic_DNA"/>
</dbReference>
<evidence type="ECO:0000256" key="3">
    <source>
        <dbReference type="ARBA" id="ARBA00022452"/>
    </source>
</evidence>
<keyword evidence="17" id="KW-0675">Receptor</keyword>
<evidence type="ECO:0000256" key="4">
    <source>
        <dbReference type="ARBA" id="ARBA00022496"/>
    </source>
</evidence>
<feature type="chain" id="PRO_5045146125" evidence="14">
    <location>
        <begin position="22"/>
        <end position="825"/>
    </location>
</feature>
<name>A0ABX1CSZ8_9SPHN</name>
<dbReference type="Proteomes" id="UP000732399">
    <property type="component" value="Unassembled WGS sequence"/>
</dbReference>
<proteinExistence type="inferred from homology"/>
<evidence type="ECO:0000256" key="11">
    <source>
        <dbReference type="PROSITE-ProRule" id="PRU01360"/>
    </source>
</evidence>
<evidence type="ECO:0000256" key="1">
    <source>
        <dbReference type="ARBA" id="ARBA00004571"/>
    </source>
</evidence>
<evidence type="ECO:0000313" key="18">
    <source>
        <dbReference type="Proteomes" id="UP000732399"/>
    </source>
</evidence>
<evidence type="ECO:0000256" key="9">
    <source>
        <dbReference type="ARBA" id="ARBA00023136"/>
    </source>
</evidence>